<proteinExistence type="predicted"/>
<keyword evidence="2" id="KW-1185">Reference proteome</keyword>
<dbReference type="Proteomes" id="UP000037551">
    <property type="component" value="Unassembled WGS sequence"/>
</dbReference>
<protein>
    <submittedName>
        <fullName evidence="1">Uncharacterized protein</fullName>
    </submittedName>
</protein>
<evidence type="ECO:0000313" key="2">
    <source>
        <dbReference type="Proteomes" id="UP000037551"/>
    </source>
</evidence>
<dbReference type="STRING" id="1674920.ACR52_09220"/>
<name>A0A0J8G589_9PSED</name>
<organism evidence="1 2">
    <name type="scientific">Pseudomonas fildesensis</name>
    <dbReference type="NCBI Taxonomy" id="1674920"/>
    <lineage>
        <taxon>Bacteria</taxon>
        <taxon>Pseudomonadati</taxon>
        <taxon>Pseudomonadota</taxon>
        <taxon>Gammaproteobacteria</taxon>
        <taxon>Pseudomonadales</taxon>
        <taxon>Pseudomonadaceae</taxon>
        <taxon>Pseudomonas</taxon>
    </lineage>
</organism>
<dbReference type="EMBL" id="LFMW01000005">
    <property type="protein sequence ID" value="KMT55903.1"/>
    <property type="molecule type" value="Genomic_DNA"/>
</dbReference>
<evidence type="ECO:0000313" key="1">
    <source>
        <dbReference type="EMBL" id="KMT55903.1"/>
    </source>
</evidence>
<reference evidence="1 2" key="1">
    <citation type="submission" date="2015-06" db="EMBL/GenBank/DDBJ databases">
        <title>Draft genome sequence of an Antarctic Pseudomonas sp. strain KG01 with full potential for biotechnological applications.</title>
        <authorList>
            <person name="Pavlov M.S."/>
            <person name="Lira F."/>
            <person name="Martinez J.L."/>
            <person name="Marshall S.H."/>
        </authorList>
    </citation>
    <scope>NUCLEOTIDE SEQUENCE [LARGE SCALE GENOMIC DNA]</scope>
    <source>
        <strain evidence="1 2">KG01</strain>
    </source>
</reference>
<comment type="caution">
    <text evidence="1">The sequence shown here is derived from an EMBL/GenBank/DDBJ whole genome shotgun (WGS) entry which is preliminary data.</text>
</comment>
<accession>A0A0J8G589</accession>
<sequence length="74" mass="8394">MVFSFDRKRRRAMRRWKNWVLSVARAGLPTFVGPSRTINLWRGNLLPLECEALPKTLGLLRSPTGASSLATRVI</sequence>
<dbReference type="AlphaFoldDB" id="A0A0J8G589"/>
<gene>
    <name evidence="1" type="ORF">ACR52_09220</name>
</gene>